<evidence type="ECO:0000313" key="7">
    <source>
        <dbReference type="Proteomes" id="UP001212152"/>
    </source>
</evidence>
<dbReference type="Proteomes" id="UP001212152">
    <property type="component" value="Unassembled WGS sequence"/>
</dbReference>
<keyword evidence="7" id="KW-1185">Reference proteome</keyword>
<gene>
    <name evidence="6" type="primary">NCA2</name>
    <name evidence="6" type="ORF">HDU87_008529</name>
</gene>
<evidence type="ECO:0000256" key="1">
    <source>
        <dbReference type="ARBA" id="ARBA00004225"/>
    </source>
</evidence>
<dbReference type="Pfam" id="PF08637">
    <property type="entry name" value="NCA2"/>
    <property type="match status" value="1"/>
</dbReference>
<dbReference type="GO" id="GO:0005741">
    <property type="term" value="C:mitochondrial outer membrane"/>
    <property type="evidence" value="ECO:0007669"/>
    <property type="project" value="TreeGrafter"/>
</dbReference>
<evidence type="ECO:0000256" key="4">
    <source>
        <dbReference type="ARBA" id="ARBA00023128"/>
    </source>
</evidence>
<comment type="caution">
    <text evidence="6">The sequence shown here is derived from an EMBL/GenBank/DDBJ whole genome shotgun (WGS) entry which is preliminary data.</text>
</comment>
<evidence type="ECO:0000256" key="3">
    <source>
        <dbReference type="ARBA" id="ARBA00022989"/>
    </source>
</evidence>
<comment type="subcellular location">
    <subcellularLocation>
        <location evidence="1">Mitochondrion membrane</location>
        <topology evidence="1">Multi-pass membrane protein</topology>
    </subcellularLocation>
</comment>
<dbReference type="PANTHER" id="PTHR28234:SF1">
    <property type="entry name" value="NUCLEAR CONTROL OF ATPASE PROTEIN 2"/>
    <property type="match status" value="1"/>
</dbReference>
<sequence>MGFVSERLSSQLRAIDAAFQLDSDHYDLANTFTLLFGPNAGVGFNATSVSGSDHDIGPLSEPVKMLWEALLSQALTPPLSKRPAEGTLAHDHLPPLATVGKDLSLIHETLYAELSTGESAIYPLAELAFLAKCSAVLHAHLLHNLLAQSTTLTPDIGYWRDQEISSLKAAYYLLQSLPSRIYHYARLLYAFVQAHQPSRLRPRFSVFSSRLLRRRLTRRTSALGGSTVGLLGISSWNLRDLPTIVEMAKQEIRLKREKLETVRQTQAGSLGLLAVEDLESLHKTASKRKLVAPADDAAALEEAAQETQLSLSKTLALLTGVLEKIQKIEGETSPEEDARYTDFADLEATIATVTVQPIPLLHQQARVIYASLQQLEPTFKRLMRRHGRPSAATRRWVPATTAVFIAYRFGSALALRWDDAKAWAEDLKETAYGFFIEWIVKPIENIYVTVRHKENRLSLTSAGSLTADLESLERMVVDYAKDQGVTDLEKLKLIAQQAQIGDLTVVLQRYAEEIKSPLKNAVSGDLIRALLIQIQKAKVDGEVAIDALDKLLRSNELNFAFLAVTPSLLITWLIGKKLGAVLSGGKEKTKAQVYEYIRGSLRNIDRILNKCNTRNRTSRLPYKAHGLLLCEVYLLRKYVPVITRKHSYRQRFVEDLRELESGFRLEASWIHAESSSHDADGETAETTWTVSQRMETIRRMFRTYPFLRAGA</sequence>
<keyword evidence="2" id="KW-0812">Transmembrane</keyword>
<name>A0AAD5TRJ7_9FUNG</name>
<reference evidence="6" key="1">
    <citation type="submission" date="2020-05" db="EMBL/GenBank/DDBJ databases">
        <title>Phylogenomic resolution of chytrid fungi.</title>
        <authorList>
            <person name="Stajich J.E."/>
            <person name="Amses K."/>
            <person name="Simmons R."/>
            <person name="Seto K."/>
            <person name="Myers J."/>
            <person name="Bonds A."/>
            <person name="Quandt C.A."/>
            <person name="Barry K."/>
            <person name="Liu P."/>
            <person name="Grigoriev I."/>
            <person name="Longcore J.E."/>
            <person name="James T.Y."/>
        </authorList>
    </citation>
    <scope>NUCLEOTIDE SEQUENCE</scope>
    <source>
        <strain evidence="6">JEL0379</strain>
    </source>
</reference>
<dbReference type="PANTHER" id="PTHR28234">
    <property type="entry name" value="NUCLEAR CONTROL OF ATPASE PROTEIN 2"/>
    <property type="match status" value="1"/>
</dbReference>
<keyword evidence="3" id="KW-1133">Transmembrane helix</keyword>
<keyword evidence="4" id="KW-0496">Mitochondrion</keyword>
<dbReference type="InterPro" id="IPR013946">
    <property type="entry name" value="NCA2-like"/>
</dbReference>
<protein>
    <submittedName>
        <fullName evidence="6">Nuclear control of ATPase protein 2</fullName>
    </submittedName>
</protein>
<evidence type="ECO:0000256" key="2">
    <source>
        <dbReference type="ARBA" id="ARBA00022692"/>
    </source>
</evidence>
<accession>A0AAD5TRJ7</accession>
<dbReference type="AlphaFoldDB" id="A0AAD5TRJ7"/>
<dbReference type="EMBL" id="JADGJQ010000009">
    <property type="protein sequence ID" value="KAJ3182366.1"/>
    <property type="molecule type" value="Genomic_DNA"/>
</dbReference>
<evidence type="ECO:0000313" key="6">
    <source>
        <dbReference type="EMBL" id="KAJ3182366.1"/>
    </source>
</evidence>
<organism evidence="6 7">
    <name type="scientific">Geranomyces variabilis</name>
    <dbReference type="NCBI Taxonomy" id="109894"/>
    <lineage>
        <taxon>Eukaryota</taxon>
        <taxon>Fungi</taxon>
        <taxon>Fungi incertae sedis</taxon>
        <taxon>Chytridiomycota</taxon>
        <taxon>Chytridiomycota incertae sedis</taxon>
        <taxon>Chytridiomycetes</taxon>
        <taxon>Spizellomycetales</taxon>
        <taxon>Powellomycetaceae</taxon>
        <taxon>Geranomyces</taxon>
    </lineage>
</organism>
<keyword evidence="5" id="KW-0472">Membrane</keyword>
<evidence type="ECO:0000256" key="5">
    <source>
        <dbReference type="ARBA" id="ARBA00023136"/>
    </source>
</evidence>
<proteinExistence type="predicted"/>